<evidence type="ECO:0000313" key="1">
    <source>
        <dbReference type="EMBL" id="KAF6088492.1"/>
    </source>
</evidence>
<sequence length="129" mass="13580">MRSAKKTAPATRGFQNCQRPRSQMLLTYLSRRDGSGTHSFSRSLQSVSLSTGGWGCDGEWGACIGPSLAGGSQAGSAGSRLLAMSPLQSLVGSLPPCNGAFHYSLRFSSKFTQAVYPFSSGQNPSARIT</sequence>
<dbReference type="AlphaFoldDB" id="A0A834DSM6"/>
<name>A0A834DSM6_9CHIR</name>
<evidence type="ECO:0000313" key="2">
    <source>
        <dbReference type="Proteomes" id="UP000664940"/>
    </source>
</evidence>
<dbReference type="EMBL" id="JABVXQ010000010">
    <property type="protein sequence ID" value="KAF6088492.1"/>
    <property type="molecule type" value="Genomic_DNA"/>
</dbReference>
<accession>A0A834DSM6</accession>
<organism evidence="1 2">
    <name type="scientific">Phyllostomus discolor</name>
    <name type="common">pale spear-nosed bat</name>
    <dbReference type="NCBI Taxonomy" id="89673"/>
    <lineage>
        <taxon>Eukaryota</taxon>
        <taxon>Metazoa</taxon>
        <taxon>Chordata</taxon>
        <taxon>Craniata</taxon>
        <taxon>Vertebrata</taxon>
        <taxon>Euteleostomi</taxon>
        <taxon>Mammalia</taxon>
        <taxon>Eutheria</taxon>
        <taxon>Laurasiatheria</taxon>
        <taxon>Chiroptera</taxon>
        <taxon>Yangochiroptera</taxon>
        <taxon>Phyllostomidae</taxon>
        <taxon>Phyllostominae</taxon>
        <taxon>Phyllostomus</taxon>
    </lineage>
</organism>
<dbReference type="Proteomes" id="UP000664940">
    <property type="component" value="Unassembled WGS sequence"/>
</dbReference>
<gene>
    <name evidence="1" type="ORF">HJG60_008316</name>
</gene>
<proteinExistence type="predicted"/>
<reference evidence="1 2" key="1">
    <citation type="journal article" date="2020" name="Nature">
        <title>Six reference-quality genomes reveal evolution of bat adaptations.</title>
        <authorList>
            <person name="Jebb D."/>
            <person name="Huang Z."/>
            <person name="Pippel M."/>
            <person name="Hughes G.M."/>
            <person name="Lavrichenko K."/>
            <person name="Devanna P."/>
            <person name="Winkler S."/>
            <person name="Jermiin L.S."/>
            <person name="Skirmuntt E.C."/>
            <person name="Katzourakis A."/>
            <person name="Burkitt-Gray L."/>
            <person name="Ray D.A."/>
            <person name="Sullivan K.A.M."/>
            <person name="Roscito J.G."/>
            <person name="Kirilenko B.M."/>
            <person name="Davalos L.M."/>
            <person name="Corthals A.P."/>
            <person name="Power M.L."/>
            <person name="Jones G."/>
            <person name="Ransome R.D."/>
            <person name="Dechmann D.K.N."/>
            <person name="Locatelli A.G."/>
            <person name="Puechmaille S.J."/>
            <person name="Fedrigo O."/>
            <person name="Jarvis E.D."/>
            <person name="Hiller M."/>
            <person name="Vernes S.C."/>
            <person name="Myers E.W."/>
            <person name="Teeling E.C."/>
        </authorList>
    </citation>
    <scope>NUCLEOTIDE SEQUENCE [LARGE SCALE GENOMIC DNA]</scope>
    <source>
        <strain evidence="1">Bat1K_MPI-CBG_1</strain>
    </source>
</reference>
<protein>
    <submittedName>
        <fullName evidence="1">Uncharacterized protein</fullName>
    </submittedName>
</protein>
<comment type="caution">
    <text evidence="1">The sequence shown here is derived from an EMBL/GenBank/DDBJ whole genome shotgun (WGS) entry which is preliminary data.</text>
</comment>